<keyword evidence="3" id="KW-1185">Reference proteome</keyword>
<dbReference type="AlphaFoldDB" id="A0A502CJN5"/>
<name>A0A502CJN5_9MICO</name>
<organism evidence="2 3">
    <name type="scientific">Pedococcus bigeumensis</name>
    <dbReference type="NCBI Taxonomy" id="433644"/>
    <lineage>
        <taxon>Bacteria</taxon>
        <taxon>Bacillati</taxon>
        <taxon>Actinomycetota</taxon>
        <taxon>Actinomycetes</taxon>
        <taxon>Micrococcales</taxon>
        <taxon>Intrasporangiaceae</taxon>
        <taxon>Pedococcus</taxon>
    </lineage>
</organism>
<sequence>MDHQLVGPSGALLGNVDNLVLRQEAEELRIVGVLSGPGGFGPRQPGLLGRWIVAVWKRLSPREEPSPLMVPMSHVRSIGSAITLSDYAERALQDAAGLEQWLRRHVISAIPGATAGDDRLAGTTAGSSTGHDELPPPPADSHLLSALLGAEVVDDTGASLGTVIELRGLAYEQTGLEVGRIRVTGLVFGPRHLGGELGYTTLTDQGPWLLARLFGWWHQSDREATWTDVADVDWHDQRVTLRTRQNWQHPHNNTDPDV</sequence>
<evidence type="ECO:0008006" key="4">
    <source>
        <dbReference type="Google" id="ProtNLM"/>
    </source>
</evidence>
<evidence type="ECO:0000256" key="1">
    <source>
        <dbReference type="SAM" id="MobiDB-lite"/>
    </source>
</evidence>
<reference evidence="2 3" key="1">
    <citation type="journal article" date="2019" name="Environ. Microbiol.">
        <title>Species interactions and distinct microbial communities in high Arctic permafrost affected cryosols are associated with the CH4 and CO2 gas fluxes.</title>
        <authorList>
            <person name="Altshuler I."/>
            <person name="Hamel J."/>
            <person name="Turney S."/>
            <person name="Magnuson E."/>
            <person name="Levesque R."/>
            <person name="Greer C."/>
            <person name="Whyte L.G."/>
        </authorList>
    </citation>
    <scope>NUCLEOTIDE SEQUENCE [LARGE SCALE GENOMIC DNA]</scope>
    <source>
        <strain evidence="2 3">S9.3A</strain>
    </source>
</reference>
<dbReference type="EMBL" id="RCZM01000007">
    <property type="protein sequence ID" value="TPG13427.1"/>
    <property type="molecule type" value="Genomic_DNA"/>
</dbReference>
<evidence type="ECO:0000313" key="2">
    <source>
        <dbReference type="EMBL" id="TPG13427.1"/>
    </source>
</evidence>
<feature type="region of interest" description="Disordered" evidence="1">
    <location>
        <begin position="117"/>
        <end position="140"/>
    </location>
</feature>
<protein>
    <recommendedName>
        <fullName evidence="4">PRC-barrel domain-containing protein</fullName>
    </recommendedName>
</protein>
<accession>A0A502CJN5</accession>
<dbReference type="Proteomes" id="UP000317722">
    <property type="component" value="Unassembled WGS sequence"/>
</dbReference>
<evidence type="ECO:0000313" key="3">
    <source>
        <dbReference type="Proteomes" id="UP000317722"/>
    </source>
</evidence>
<gene>
    <name evidence="2" type="ORF">EAH86_19060</name>
</gene>
<comment type="caution">
    <text evidence="2">The sequence shown here is derived from an EMBL/GenBank/DDBJ whole genome shotgun (WGS) entry which is preliminary data.</text>
</comment>
<proteinExistence type="predicted"/>